<dbReference type="GO" id="GO:0005788">
    <property type="term" value="C:endoplasmic reticulum lumen"/>
    <property type="evidence" value="ECO:0007669"/>
    <property type="project" value="UniProtKB-SubCell"/>
</dbReference>
<evidence type="ECO:0000256" key="7">
    <source>
        <dbReference type="SAM" id="MobiDB-lite"/>
    </source>
</evidence>
<dbReference type="HOGENOM" id="CLU_030577_0_0_1"/>
<dbReference type="PROSITE" id="PS51352">
    <property type="entry name" value="THIOREDOXIN_2"/>
    <property type="match status" value="1"/>
</dbReference>
<keyword evidence="6" id="KW-0676">Redox-active center</keyword>
<keyword evidence="4" id="KW-1015">Disulfide bond</keyword>
<comment type="caution">
    <text evidence="10">The sequence shown here is derived from an EMBL/GenBank/DDBJ whole genome shotgun (WGS) entry which is preliminary data.</text>
</comment>
<evidence type="ECO:0000256" key="1">
    <source>
        <dbReference type="ARBA" id="ARBA00001182"/>
    </source>
</evidence>
<reference evidence="10 11" key="1">
    <citation type="journal article" date="2014" name="Proc. Natl. Acad. Sci. U.S.A.">
        <title>Trajectory and genomic determinants of fungal-pathogen speciation and host adaptation.</title>
        <authorList>
            <person name="Hu X."/>
            <person name="Xiao G."/>
            <person name="Zheng P."/>
            <person name="Shang Y."/>
            <person name="Su Y."/>
            <person name="Zhang X."/>
            <person name="Liu X."/>
            <person name="Zhan S."/>
            <person name="St Leger R.J."/>
            <person name="Wang C."/>
        </authorList>
    </citation>
    <scope>NUCLEOTIDE SEQUENCE [LARGE SCALE GENOMIC DNA]</scope>
    <source>
        <strain evidence="10 11">ARSEF 1941</strain>
    </source>
</reference>
<dbReference type="EMBL" id="AZHE01000022">
    <property type="protein sequence ID" value="KHN95568.1"/>
    <property type="molecule type" value="Genomic_DNA"/>
</dbReference>
<dbReference type="InterPro" id="IPR013766">
    <property type="entry name" value="Thioredoxin_domain"/>
</dbReference>
<feature type="chain" id="PRO_5002079328" description="protein disulfide-isomerase" evidence="8">
    <location>
        <begin position="23"/>
        <end position="470"/>
    </location>
</feature>
<evidence type="ECO:0000256" key="3">
    <source>
        <dbReference type="ARBA" id="ARBA00012723"/>
    </source>
</evidence>
<keyword evidence="8" id="KW-0732">Signal</keyword>
<comment type="subcellular location">
    <subcellularLocation>
        <location evidence="2">Endoplasmic reticulum lumen</location>
    </subcellularLocation>
</comment>
<gene>
    <name evidence="10" type="ORF">MAM_06625</name>
</gene>
<accession>A0A0B2WNL1</accession>
<evidence type="ECO:0000256" key="5">
    <source>
        <dbReference type="ARBA" id="ARBA00023235"/>
    </source>
</evidence>
<dbReference type="Proteomes" id="UP000030816">
    <property type="component" value="Unassembled WGS sequence"/>
</dbReference>
<feature type="signal peptide" evidence="8">
    <location>
        <begin position="1"/>
        <end position="22"/>
    </location>
</feature>
<dbReference type="SUPFAM" id="SSF52833">
    <property type="entry name" value="Thioredoxin-like"/>
    <property type="match status" value="2"/>
</dbReference>
<evidence type="ECO:0000256" key="6">
    <source>
        <dbReference type="ARBA" id="ARBA00023284"/>
    </source>
</evidence>
<comment type="catalytic activity">
    <reaction evidence="1">
        <text>Catalyzes the rearrangement of -S-S- bonds in proteins.</text>
        <dbReference type="EC" id="5.3.4.1"/>
    </reaction>
</comment>
<dbReference type="GO" id="GO:0034976">
    <property type="term" value="P:response to endoplasmic reticulum stress"/>
    <property type="evidence" value="ECO:0007669"/>
    <property type="project" value="TreeGrafter"/>
</dbReference>
<evidence type="ECO:0000313" key="10">
    <source>
        <dbReference type="EMBL" id="KHN95568.1"/>
    </source>
</evidence>
<dbReference type="EC" id="5.3.4.1" evidence="3"/>
<dbReference type="Gene3D" id="3.40.30.10">
    <property type="entry name" value="Glutaredoxin"/>
    <property type="match status" value="2"/>
</dbReference>
<organism evidence="10 11">
    <name type="scientific">Metarhizium album (strain ARSEF 1941)</name>
    <dbReference type="NCBI Taxonomy" id="1081103"/>
    <lineage>
        <taxon>Eukaryota</taxon>
        <taxon>Fungi</taxon>
        <taxon>Dikarya</taxon>
        <taxon>Ascomycota</taxon>
        <taxon>Pezizomycotina</taxon>
        <taxon>Sordariomycetes</taxon>
        <taxon>Hypocreomycetidae</taxon>
        <taxon>Hypocreales</taxon>
        <taxon>Clavicipitaceae</taxon>
        <taxon>Metarhizium</taxon>
    </lineage>
</organism>
<proteinExistence type="predicted"/>
<evidence type="ECO:0000313" key="11">
    <source>
        <dbReference type="Proteomes" id="UP000030816"/>
    </source>
</evidence>
<dbReference type="InterPro" id="IPR036249">
    <property type="entry name" value="Thioredoxin-like_sf"/>
</dbReference>
<feature type="region of interest" description="Disordered" evidence="7">
    <location>
        <begin position="241"/>
        <end position="310"/>
    </location>
</feature>
<feature type="region of interest" description="Disordered" evidence="7">
    <location>
        <begin position="448"/>
        <end position="470"/>
    </location>
</feature>
<dbReference type="Pfam" id="PF24541">
    <property type="entry name" value="Thioredox_PDIA6_C"/>
    <property type="match status" value="1"/>
</dbReference>
<dbReference type="Pfam" id="PF00085">
    <property type="entry name" value="Thioredoxin"/>
    <property type="match status" value="1"/>
</dbReference>
<dbReference type="GeneID" id="63741080"/>
<dbReference type="InterPro" id="IPR057305">
    <property type="entry name" value="Thioredox_PDIA6_C"/>
</dbReference>
<dbReference type="CDD" id="cd02981">
    <property type="entry name" value="PDI_b_family"/>
    <property type="match status" value="1"/>
</dbReference>
<keyword evidence="5" id="KW-0413">Isomerase</keyword>
<dbReference type="GO" id="GO:0015035">
    <property type="term" value="F:protein-disulfide reductase activity"/>
    <property type="evidence" value="ECO:0007669"/>
    <property type="project" value="TreeGrafter"/>
</dbReference>
<dbReference type="AlphaFoldDB" id="A0A0B2WNL1"/>
<feature type="domain" description="Thioredoxin" evidence="9">
    <location>
        <begin position="6"/>
        <end position="142"/>
    </location>
</feature>
<dbReference type="OrthoDB" id="10264505at2759"/>
<name>A0A0B2WNL1_METAS</name>
<keyword evidence="11" id="KW-1185">Reference proteome</keyword>
<evidence type="ECO:0000256" key="4">
    <source>
        <dbReference type="ARBA" id="ARBA00023157"/>
    </source>
</evidence>
<evidence type="ECO:0000259" key="9">
    <source>
        <dbReference type="PROSITE" id="PS51352"/>
    </source>
</evidence>
<evidence type="ECO:0000256" key="2">
    <source>
        <dbReference type="ARBA" id="ARBA00004319"/>
    </source>
</evidence>
<dbReference type="PANTHER" id="PTHR45815">
    <property type="entry name" value="PROTEIN DISULFIDE-ISOMERASE A6"/>
    <property type="match status" value="1"/>
</dbReference>
<dbReference type="GO" id="GO:0003756">
    <property type="term" value="F:protein disulfide isomerase activity"/>
    <property type="evidence" value="ECO:0007669"/>
    <property type="project" value="UniProtKB-EC"/>
</dbReference>
<dbReference type="STRING" id="1081103.A0A0B2WNL1"/>
<feature type="compositionally biased region" description="Low complexity" evidence="7">
    <location>
        <begin position="267"/>
        <end position="305"/>
    </location>
</feature>
<dbReference type="RefSeq" id="XP_040676634.1">
    <property type="nucleotide sequence ID" value="XM_040825423.1"/>
</dbReference>
<evidence type="ECO:0000256" key="8">
    <source>
        <dbReference type="SAM" id="SignalP"/>
    </source>
</evidence>
<dbReference type="PANTHER" id="PTHR45815:SF3">
    <property type="entry name" value="PROTEIN DISULFIDE-ISOMERASE A6"/>
    <property type="match status" value="1"/>
</dbReference>
<protein>
    <recommendedName>
        <fullName evidence="3">protein disulfide-isomerase</fullName>
        <ecNumber evidence="3">5.3.4.1</ecNumber>
    </recommendedName>
</protein>
<sequence>MRPPRAVAGLTALLAAVPSVHASYSKNPFITEVNANTYHRQISKSNHTSVILLYAPWCIHCKNLKPALEKAADNLDGAVKIATVNCDDDMNKQLCASMGVQGFPTIKIVRPGKKPGSKPITEDYQGARTSAAIVQAARSKINNHVTKVTDKDLDVFLERDGPKAILFTEKETTSALLRSLAIDFLGVISVAQVRNKEEKTVEKFGIDKFPAFILIPARDKEPFVYDGDLKKKDMIAFLRQAGEPNPDPAPAKPKAKGDKKPPKSSKKAQGQETKAASSAKSEADEAATTPEASTETSTNEPAASTQDVTPITTIAAKDTFVEKCLGPKSRICVLAFIPAHDSENGARVTDSLAQLNTKYVRGNRQVFTFLVVPSDVEGLDGVRRALGLEKDVELIAFSARRSWWRQYEGDFDAKSVNAWLDDIRMGEGAKKKLPEEVIAVAEVVEKGSDQKADAGEDQRPAEKEVKHEEL</sequence>